<evidence type="ECO:0000313" key="3">
    <source>
        <dbReference type="Proteomes" id="UP001149165"/>
    </source>
</evidence>
<keyword evidence="3" id="KW-1185">Reference proteome</keyword>
<accession>A0A9W9K066</accession>
<dbReference type="EMBL" id="JAPQKH010000007">
    <property type="protein sequence ID" value="KAJ5087826.1"/>
    <property type="molecule type" value="Genomic_DNA"/>
</dbReference>
<name>A0A9W9K066_9EURO</name>
<sequence length="104" mass="11484">MSYNRLNGLRQGRAISKIIQYLPDKLPGAEMSAVSSTIGRTGYTNKPLVYRHPGESRGTGILQKAPDSLQMSRKRPVPIPAAGRDNNLPWLWLSYPLGLILTVP</sequence>
<evidence type="ECO:0000313" key="2">
    <source>
        <dbReference type="EMBL" id="KAJ5087826.1"/>
    </source>
</evidence>
<gene>
    <name evidence="2" type="ORF">N7456_011442</name>
</gene>
<reference evidence="2" key="1">
    <citation type="submission" date="2022-11" db="EMBL/GenBank/DDBJ databases">
        <authorList>
            <person name="Petersen C."/>
        </authorList>
    </citation>
    <scope>NUCLEOTIDE SEQUENCE</scope>
    <source>
        <strain evidence="2">IBT 30069</strain>
    </source>
</reference>
<feature type="region of interest" description="Disordered" evidence="1">
    <location>
        <begin position="52"/>
        <end position="80"/>
    </location>
</feature>
<comment type="caution">
    <text evidence="2">The sequence shown here is derived from an EMBL/GenBank/DDBJ whole genome shotgun (WGS) entry which is preliminary data.</text>
</comment>
<proteinExistence type="predicted"/>
<dbReference type="AlphaFoldDB" id="A0A9W9K066"/>
<protein>
    <submittedName>
        <fullName evidence="2">Uncharacterized protein</fullName>
    </submittedName>
</protein>
<reference evidence="2" key="2">
    <citation type="journal article" date="2023" name="IMA Fungus">
        <title>Comparative genomic study of the Penicillium genus elucidates a diverse pangenome and 15 lateral gene transfer events.</title>
        <authorList>
            <person name="Petersen C."/>
            <person name="Sorensen T."/>
            <person name="Nielsen M.R."/>
            <person name="Sondergaard T.E."/>
            <person name="Sorensen J.L."/>
            <person name="Fitzpatrick D.A."/>
            <person name="Frisvad J.C."/>
            <person name="Nielsen K.L."/>
        </authorList>
    </citation>
    <scope>NUCLEOTIDE SEQUENCE</scope>
    <source>
        <strain evidence="2">IBT 30069</strain>
    </source>
</reference>
<evidence type="ECO:0000256" key="1">
    <source>
        <dbReference type="SAM" id="MobiDB-lite"/>
    </source>
</evidence>
<dbReference type="Proteomes" id="UP001149165">
    <property type="component" value="Unassembled WGS sequence"/>
</dbReference>
<organism evidence="2 3">
    <name type="scientific">Penicillium angulare</name>
    <dbReference type="NCBI Taxonomy" id="116970"/>
    <lineage>
        <taxon>Eukaryota</taxon>
        <taxon>Fungi</taxon>
        <taxon>Dikarya</taxon>
        <taxon>Ascomycota</taxon>
        <taxon>Pezizomycotina</taxon>
        <taxon>Eurotiomycetes</taxon>
        <taxon>Eurotiomycetidae</taxon>
        <taxon>Eurotiales</taxon>
        <taxon>Aspergillaceae</taxon>
        <taxon>Penicillium</taxon>
    </lineage>
</organism>